<keyword evidence="2" id="KW-1185">Reference proteome</keyword>
<accession>A0ACC1HEW0</accession>
<proteinExistence type="predicted"/>
<sequence>IGGPRLAASDVPTTLGSAATTIITTIALNNSNGGGGGGSSSNSNSNSNIRHFEKNRGSGSMGDTKQAYMGGWDAQFPWLNWSSRFGKYSNKAKDNQWLSTKMPQSLGNSTSLLSQQRLATSSLPTEPKSSPQSRDLANNATPAFSAPAIAKNNEQCGEKRAQRWNKKPSSDHKHRGEAVSVCSLDRDRWDQGVTNVDGGNGAAAAAAAATEANSFVVEKLGNSQQYDSDGNPRPQQCLWSTCAQIFSSIDDLVRHLYKLHVATNRSSQNATNPNGRLGELTTGSKGLGSSSSSGSEQGAVFLDASESNTRDNLSDDEDLSSEDGDDYAGGGSSTADFLCKWASCRALKHDTDELIQHVCRDHLGAARIIYRCHWSQCHEEYESIDDLTSHLSNDHVGSGKHEYVCWWEGCERNGKP</sequence>
<reference evidence="1" key="1">
    <citation type="submission" date="2022-06" db="EMBL/GenBank/DDBJ databases">
        <title>Phylogenomic reconstructions and comparative analyses of Kickxellomycotina fungi.</title>
        <authorList>
            <person name="Reynolds N.K."/>
            <person name="Stajich J.E."/>
            <person name="Barry K."/>
            <person name="Grigoriev I.V."/>
            <person name="Crous P."/>
            <person name="Smith M.E."/>
        </authorList>
    </citation>
    <scope>NUCLEOTIDE SEQUENCE</scope>
    <source>
        <strain evidence="1">RSA 2271</strain>
    </source>
</reference>
<organism evidence="1 2">
    <name type="scientific">Spiromyces aspiralis</name>
    <dbReference type="NCBI Taxonomy" id="68401"/>
    <lineage>
        <taxon>Eukaryota</taxon>
        <taxon>Fungi</taxon>
        <taxon>Fungi incertae sedis</taxon>
        <taxon>Zoopagomycota</taxon>
        <taxon>Kickxellomycotina</taxon>
        <taxon>Kickxellomycetes</taxon>
        <taxon>Kickxellales</taxon>
        <taxon>Kickxellaceae</taxon>
        <taxon>Spiromyces</taxon>
    </lineage>
</organism>
<name>A0ACC1HEW0_9FUNG</name>
<keyword evidence="1" id="KW-0479">Metal-binding</keyword>
<evidence type="ECO:0000313" key="1">
    <source>
        <dbReference type="EMBL" id="KAJ1673782.1"/>
    </source>
</evidence>
<dbReference type="EMBL" id="JAMZIH010006571">
    <property type="protein sequence ID" value="KAJ1673782.1"/>
    <property type="molecule type" value="Genomic_DNA"/>
</dbReference>
<protein>
    <submittedName>
        <fullName evidence="1">Zinc-finger protein</fullName>
    </submittedName>
</protein>
<comment type="caution">
    <text evidence="1">The sequence shown here is derived from an EMBL/GenBank/DDBJ whole genome shotgun (WGS) entry which is preliminary data.</text>
</comment>
<feature type="non-terminal residue" evidence="1">
    <location>
        <position position="1"/>
    </location>
</feature>
<feature type="non-terminal residue" evidence="1">
    <location>
        <position position="416"/>
    </location>
</feature>
<evidence type="ECO:0000313" key="2">
    <source>
        <dbReference type="Proteomes" id="UP001145114"/>
    </source>
</evidence>
<gene>
    <name evidence="1" type="primary">SUR1</name>
    <name evidence="1" type="ORF">EV182_004567</name>
</gene>
<dbReference type="Proteomes" id="UP001145114">
    <property type="component" value="Unassembled WGS sequence"/>
</dbReference>
<keyword evidence="1" id="KW-0862">Zinc</keyword>
<keyword evidence="1" id="KW-0863">Zinc-finger</keyword>